<feature type="transmembrane region" description="Helical" evidence="2">
    <location>
        <begin position="133"/>
        <end position="151"/>
    </location>
</feature>
<dbReference type="Proteomes" id="UP000085678">
    <property type="component" value="Unplaced"/>
</dbReference>
<reference evidence="5" key="1">
    <citation type="submission" date="2025-08" db="UniProtKB">
        <authorList>
            <consortium name="RefSeq"/>
        </authorList>
    </citation>
    <scope>IDENTIFICATION</scope>
    <source>
        <tissue evidence="5">Gonads</tissue>
    </source>
</reference>
<dbReference type="InterPro" id="IPR011029">
    <property type="entry name" value="DEATH-like_dom_sf"/>
</dbReference>
<dbReference type="RefSeq" id="XP_013387544.1">
    <property type="nucleotide sequence ID" value="XM_013532090.1"/>
</dbReference>
<dbReference type="Gene3D" id="1.10.533.10">
    <property type="entry name" value="Death Domain, Fas"/>
    <property type="match status" value="1"/>
</dbReference>
<evidence type="ECO:0000313" key="5">
    <source>
        <dbReference type="RefSeq" id="XP_013387544.1"/>
    </source>
</evidence>
<dbReference type="GO" id="GO:0042981">
    <property type="term" value="P:regulation of apoptotic process"/>
    <property type="evidence" value="ECO:0007669"/>
    <property type="project" value="InterPro"/>
</dbReference>
<feature type="domain" description="CARD" evidence="3">
    <location>
        <begin position="1"/>
        <end position="99"/>
    </location>
</feature>
<keyword evidence="2" id="KW-0472">Membrane</keyword>
<protein>
    <submittedName>
        <fullName evidence="5">Uncharacterized protein LOC106156704</fullName>
    </submittedName>
</protein>
<evidence type="ECO:0000256" key="1">
    <source>
        <dbReference type="SAM" id="MobiDB-lite"/>
    </source>
</evidence>
<evidence type="ECO:0000259" key="3">
    <source>
        <dbReference type="PROSITE" id="PS50209"/>
    </source>
</evidence>
<dbReference type="PROSITE" id="PS50209">
    <property type="entry name" value="CARD"/>
    <property type="match status" value="1"/>
</dbReference>
<proteinExistence type="predicted"/>
<accession>A0A1S3HR70</accession>
<evidence type="ECO:0000313" key="4">
    <source>
        <dbReference type="Proteomes" id="UP000085678"/>
    </source>
</evidence>
<evidence type="ECO:0000256" key="2">
    <source>
        <dbReference type="SAM" id="Phobius"/>
    </source>
</evidence>
<dbReference type="SUPFAM" id="SSF47986">
    <property type="entry name" value="DEATH domain"/>
    <property type="match status" value="1"/>
</dbReference>
<dbReference type="AlphaFoldDB" id="A0A1S3HR70"/>
<dbReference type="KEGG" id="lak:106156704"/>
<organism evidence="4 5">
    <name type="scientific">Lingula anatina</name>
    <name type="common">Brachiopod</name>
    <name type="synonym">Lingula unguis</name>
    <dbReference type="NCBI Taxonomy" id="7574"/>
    <lineage>
        <taxon>Eukaryota</taxon>
        <taxon>Metazoa</taxon>
        <taxon>Spiralia</taxon>
        <taxon>Lophotrochozoa</taxon>
        <taxon>Brachiopoda</taxon>
        <taxon>Linguliformea</taxon>
        <taxon>Lingulata</taxon>
        <taxon>Lingulida</taxon>
        <taxon>Linguloidea</taxon>
        <taxon>Lingulidae</taxon>
        <taxon>Lingula</taxon>
    </lineage>
</organism>
<sequence length="325" mass="35973">MERHHKNALLNHEGFLYVTENMHSDEVAPHLIGDGIISDDQYENIATQTAPNGQTNTAKNTKLMEYIMMCDPAKEPFEKLCKALDDTDQSFLKGHLQSALSSALSTAKADCKDSWTSEFSTENLKWWCFKKQTVLLIFILILLCTLIFMSGKVMTKLNSQTEHQISSHSNLTFQSLFYDLLKISPALQNNGHPFRKNISSAAAATYNATLTTKVAKNTKRPPVGLTKGTKQSGKRKGSWVSTKMSSMHKIKMPGAREVQLVRVGLTKDTELSIGGGSGGSVKMLFVLPQHQSSSSSSSLGHRSGQLYHGLFYQNSTITQYCTQPC</sequence>
<dbReference type="InterPro" id="IPR001315">
    <property type="entry name" value="CARD"/>
</dbReference>
<name>A0A1S3HR70_LINAN</name>
<keyword evidence="2" id="KW-0812">Transmembrane</keyword>
<feature type="region of interest" description="Disordered" evidence="1">
    <location>
        <begin position="219"/>
        <end position="240"/>
    </location>
</feature>
<keyword evidence="4" id="KW-1185">Reference proteome</keyword>
<dbReference type="InParanoid" id="A0A1S3HR70"/>
<dbReference type="CDD" id="cd01671">
    <property type="entry name" value="CARD"/>
    <property type="match status" value="1"/>
</dbReference>
<gene>
    <name evidence="5" type="primary">LOC106156704</name>
</gene>
<dbReference type="GeneID" id="106156704"/>
<keyword evidence="2" id="KW-1133">Transmembrane helix</keyword>